<feature type="region of interest" description="Disordered" evidence="1">
    <location>
        <begin position="179"/>
        <end position="210"/>
    </location>
</feature>
<feature type="compositionally biased region" description="Acidic residues" evidence="1">
    <location>
        <begin position="181"/>
        <end position="192"/>
    </location>
</feature>
<protein>
    <submittedName>
        <fullName evidence="2">Uncharacterized protein</fullName>
    </submittedName>
</protein>
<evidence type="ECO:0000256" key="1">
    <source>
        <dbReference type="SAM" id="MobiDB-lite"/>
    </source>
</evidence>
<proteinExistence type="predicted"/>
<reference evidence="2" key="1">
    <citation type="submission" date="2023-06" db="EMBL/GenBank/DDBJ databases">
        <title>Genome-scale phylogeny and comparative genomics of the fungal order Sordariales.</title>
        <authorList>
            <consortium name="Lawrence Berkeley National Laboratory"/>
            <person name="Hensen N."/>
            <person name="Bonometti L."/>
            <person name="Westerberg I."/>
            <person name="Brannstrom I.O."/>
            <person name="Guillou S."/>
            <person name="Cros-Aarteil S."/>
            <person name="Calhoun S."/>
            <person name="Haridas S."/>
            <person name="Kuo A."/>
            <person name="Mondo S."/>
            <person name="Pangilinan J."/>
            <person name="Riley R."/>
            <person name="Labutti K."/>
            <person name="Andreopoulos B."/>
            <person name="Lipzen A."/>
            <person name="Chen C."/>
            <person name="Yanf M."/>
            <person name="Daum C."/>
            <person name="Ng V."/>
            <person name="Clum A."/>
            <person name="Steindorff A."/>
            <person name="Ohm R."/>
            <person name="Martin F."/>
            <person name="Silar P."/>
            <person name="Natvig D."/>
            <person name="Lalanne C."/>
            <person name="Gautier V."/>
            <person name="Ament-Velasquez S.L."/>
            <person name="Kruys A."/>
            <person name="Hutchinson M.I."/>
            <person name="Powell A.J."/>
            <person name="Barry K."/>
            <person name="Miller A.N."/>
            <person name="Grigoriev I.V."/>
            <person name="Debuchy R."/>
            <person name="Gladieux P."/>
            <person name="Thoren M.H."/>
            <person name="Johannesson H."/>
        </authorList>
    </citation>
    <scope>NUCLEOTIDE SEQUENCE</scope>
    <source>
        <strain evidence="2">CBS 307.81</strain>
    </source>
</reference>
<evidence type="ECO:0000313" key="3">
    <source>
        <dbReference type="Proteomes" id="UP001174997"/>
    </source>
</evidence>
<dbReference type="EMBL" id="JAULSY010000069">
    <property type="protein sequence ID" value="KAK0667581.1"/>
    <property type="molecule type" value="Genomic_DNA"/>
</dbReference>
<name>A0AA39ZB05_9PEZI</name>
<feature type="compositionally biased region" description="Pro residues" evidence="1">
    <location>
        <begin position="18"/>
        <end position="31"/>
    </location>
</feature>
<comment type="caution">
    <text evidence="2">The sequence shown here is derived from an EMBL/GenBank/DDBJ whole genome shotgun (WGS) entry which is preliminary data.</text>
</comment>
<dbReference type="Proteomes" id="UP001174997">
    <property type="component" value="Unassembled WGS sequence"/>
</dbReference>
<accession>A0AA39ZB05</accession>
<feature type="region of interest" description="Disordered" evidence="1">
    <location>
        <begin position="1"/>
        <end position="41"/>
    </location>
</feature>
<evidence type="ECO:0000313" key="2">
    <source>
        <dbReference type="EMBL" id="KAK0667581.1"/>
    </source>
</evidence>
<feature type="compositionally biased region" description="Pro residues" evidence="1">
    <location>
        <begin position="1"/>
        <end position="11"/>
    </location>
</feature>
<keyword evidence="3" id="KW-1185">Reference proteome</keyword>
<organism evidence="2 3">
    <name type="scientific">Cercophora samala</name>
    <dbReference type="NCBI Taxonomy" id="330535"/>
    <lineage>
        <taxon>Eukaryota</taxon>
        <taxon>Fungi</taxon>
        <taxon>Dikarya</taxon>
        <taxon>Ascomycota</taxon>
        <taxon>Pezizomycotina</taxon>
        <taxon>Sordariomycetes</taxon>
        <taxon>Sordariomycetidae</taxon>
        <taxon>Sordariales</taxon>
        <taxon>Lasiosphaeriaceae</taxon>
        <taxon>Cercophora</taxon>
    </lineage>
</organism>
<sequence length="376" mass="42596">MIIYPPLPPSPVSSTSPLTPPSSSPPPPPSPTILTKPKSKPQLHTHFHHQTYNSLLSLPLAFSLSIPSALLSPSNLRTVPFELNLYFPHNRSCILLRDLDDFFTLKNGCDGISPAVGQSTTTSSPSPEQIAEKIDRLKELLFQWERIVPLHGRTEQDGPNIDDGGWKEWWVERVHLSQREMDEEDETDDEDVPFVPDPRVDAGTGDEDDEDEVAAIPGHRRDITEDDTDEEDTPFVPDHRRDIVVIDTKQTVIIGIDQPAAVPILSSEQDHQRDTVLDSKQTVMIGIDRSDRTEIPLLLEKEHRKHIDTVNKNRLRTLRNRNHHHQFKTAELEALLRQFLGQVLQKEVGSRSGRLRGENTSLEHFLRRREGDCGGR</sequence>
<gene>
    <name evidence="2" type="ORF">QBC41DRAFT_134648</name>
</gene>
<dbReference type="AlphaFoldDB" id="A0AA39ZB05"/>